<evidence type="ECO:0008006" key="3">
    <source>
        <dbReference type="Google" id="ProtNLM"/>
    </source>
</evidence>
<proteinExistence type="predicted"/>
<dbReference type="PANTHER" id="PTHR30441:SF4">
    <property type="entry name" value="PROTEIN ASMA"/>
    <property type="match status" value="1"/>
</dbReference>
<keyword evidence="2" id="KW-1185">Reference proteome</keyword>
<evidence type="ECO:0000313" key="2">
    <source>
        <dbReference type="Proteomes" id="UP000004699"/>
    </source>
</evidence>
<dbReference type="HOGENOM" id="CLU_277541_0_0_6"/>
<dbReference type="PANTHER" id="PTHR30441">
    <property type="entry name" value="DUF748 DOMAIN-CONTAINING PROTEIN"/>
    <property type="match status" value="1"/>
</dbReference>
<name>B8KWT1_9GAMM</name>
<dbReference type="GO" id="GO:0090313">
    <property type="term" value="P:regulation of protein targeting to membrane"/>
    <property type="evidence" value="ECO:0007669"/>
    <property type="project" value="TreeGrafter"/>
</dbReference>
<reference evidence="2" key="1">
    <citation type="journal article" date="2013" name="BMC Microbiol.">
        <title>Taxonomy and evolution of bacteriochlorophyll a-containing members of the OM60/NOR5 clade of marine gammaproteobacteria: description of Luminiphilus syltensis gen. nov., sp. nov., reclassification of Haliea rubra as Pseudohaliea rubra gen. nov., comb. nov., and emendation of Chromatocurvus halotolerans.</title>
        <authorList>
            <person name="Spring S."/>
            <person name="Riedel T."/>
            <person name="Sproer C."/>
            <person name="Yan S."/>
            <person name="Harder J."/>
            <person name="Fuchs B.M."/>
        </authorList>
    </citation>
    <scope>NUCLEOTIDE SEQUENCE [LARGE SCALE GENOMIC DNA]</scope>
    <source>
        <strain evidence="2">NOR51-B</strain>
    </source>
</reference>
<protein>
    <recommendedName>
        <fullName evidence="3">AsmA family protein</fullName>
    </recommendedName>
</protein>
<sequence>MVRPITTFFLGLLAILLLAVLALLWVGVGPFKSQIESIASDALDRQISFEQLDVEFGREIVIDARGILLSQNAPRLDTLARVDSANVVIPIAGLFHRPLLISNVEVTGVDANVRIDEQGQSNWQTGIEGDAADEPLPEGWRSPVIVNELRARNLTITYDEPERDKPLLVIVDSLQQRNQTTGIQASVDGRIAETPFTVGLQAVPQKPRDWLRQVNFNLDAELGEVSVSGEVGFVDLQNLERPTASLSIDGPSTEYVTQIIGIETITRGPLSVSLEITPQFDVMLFNLNGHLGEFLVTGNGDFSDIKSLATTNLTMAASGPDIRQIGRLFNQDNMPSVPFSLGAKLRRENNRLSIYQSRLTAGDLQANLQAEIPDMSRPATAEVSLQVATEKIEQLGNYLTLPPRLVGKANGDFVIDSNGGEASVAGTVITNLGEATGSGVIVDAPGLSGSEAKIELNVFDVNALAERFNLPIVTDLQLQADADFLINSDSVSLNSAVARIGDEQLAVTGALSKKAGLEDSQLKLQFNSPHFSRGMFARRLPPTWSSLDGTLTASMHVERRTDQWRVNDGRVDWNEHRALWDGWLTEAFDKGQLELRIAGVNLNGLLPPESTPEWIAPALLDADYSLQGKVEIEQKQISIGDVRMRTGDLKLEGSVISGTDLASGTFSVVGEAPGLDMLIRPTLDSGKLKPGAVALNTKGSWQGDSLNFNDLTVSYAGNSLHLKGDAINNGNYSGKNLQLDLNIDDLSNFSALVNQSLPAKPLQIRSVLAGSKKAMKATELVIALEGSRIGGSMEIIAGEKPHVNLELSSPLLDLRGYISDDDELKNTPQKKDKNARLIPEKTIDIAWLDSLTAGFSVAVDRVDTPRRTISDAALKGQVLDGGLYISSAALTDSIRGALQFRGAVTPAEKGTRVALRATGEQLMMNLAGTSKEEQDALPKFSLDMLLIGTGETTRKLAGNTNGYLKLLGSEGRIPTSLGSVFTNDFLTELLDAVNPLQKTSQSQKSLCTVVLAEVKGGVVNGDPLLVQSTERLNIIAEAKIDLATEKLSATFRAIPQKGLGVSIGSLVNPFVGVSGTLANPRISLDPEGMLLEGGAAIATGGLSLLAFRLTDRLLSSSDPCTDAIEKVQPRFDALNKKLKIEL</sequence>
<organism evidence="1 2">
    <name type="scientific">Luminiphilus syltensis NOR5-1B</name>
    <dbReference type="NCBI Taxonomy" id="565045"/>
    <lineage>
        <taxon>Bacteria</taxon>
        <taxon>Pseudomonadati</taxon>
        <taxon>Pseudomonadota</taxon>
        <taxon>Gammaproteobacteria</taxon>
        <taxon>Cellvibrionales</taxon>
        <taxon>Halieaceae</taxon>
        <taxon>Luminiphilus</taxon>
    </lineage>
</organism>
<dbReference type="STRING" id="565045.NOR51B_1630"/>
<accession>B8KWT1</accession>
<dbReference type="AlphaFoldDB" id="B8KWT1"/>
<dbReference type="OrthoDB" id="9766390at2"/>
<dbReference type="RefSeq" id="WP_009020429.1">
    <property type="nucleotide sequence ID" value="NZ_DS999411.1"/>
</dbReference>
<dbReference type="eggNOG" id="COG2982">
    <property type="taxonomic scope" value="Bacteria"/>
</dbReference>
<dbReference type="EMBL" id="DS999411">
    <property type="protein sequence ID" value="EED35683.1"/>
    <property type="molecule type" value="Genomic_DNA"/>
</dbReference>
<dbReference type="Proteomes" id="UP000004699">
    <property type="component" value="Unassembled WGS sequence"/>
</dbReference>
<evidence type="ECO:0000313" key="1">
    <source>
        <dbReference type="EMBL" id="EED35683.1"/>
    </source>
</evidence>
<gene>
    <name evidence="1" type="ORF">NOR51B_1630</name>
</gene>
<dbReference type="GO" id="GO:0005886">
    <property type="term" value="C:plasma membrane"/>
    <property type="evidence" value="ECO:0007669"/>
    <property type="project" value="TreeGrafter"/>
</dbReference>
<dbReference type="InterPro" id="IPR052894">
    <property type="entry name" value="AsmA-related"/>
</dbReference>